<dbReference type="Proteomes" id="UP000800036">
    <property type="component" value="Unassembled WGS sequence"/>
</dbReference>
<keyword evidence="1" id="KW-1133">Transmembrane helix</keyword>
<evidence type="ECO:0000313" key="2">
    <source>
        <dbReference type="EMBL" id="KAF1975504.1"/>
    </source>
</evidence>
<evidence type="ECO:0000313" key="3">
    <source>
        <dbReference type="Proteomes" id="UP000800036"/>
    </source>
</evidence>
<evidence type="ECO:0000256" key="1">
    <source>
        <dbReference type="SAM" id="Phobius"/>
    </source>
</evidence>
<proteinExistence type="predicted"/>
<name>A0A6A5VEA9_9PLEO</name>
<keyword evidence="3" id="KW-1185">Reference proteome</keyword>
<dbReference type="AlphaFoldDB" id="A0A6A5VEA9"/>
<reference evidence="2" key="1">
    <citation type="journal article" date="2020" name="Stud. Mycol.">
        <title>101 Dothideomycetes genomes: a test case for predicting lifestyles and emergence of pathogens.</title>
        <authorList>
            <person name="Haridas S."/>
            <person name="Albert R."/>
            <person name="Binder M."/>
            <person name="Bloem J."/>
            <person name="Labutti K."/>
            <person name="Salamov A."/>
            <person name="Andreopoulos B."/>
            <person name="Baker S."/>
            <person name="Barry K."/>
            <person name="Bills G."/>
            <person name="Bluhm B."/>
            <person name="Cannon C."/>
            <person name="Castanera R."/>
            <person name="Culley D."/>
            <person name="Daum C."/>
            <person name="Ezra D."/>
            <person name="Gonzalez J."/>
            <person name="Henrissat B."/>
            <person name="Kuo A."/>
            <person name="Liang C."/>
            <person name="Lipzen A."/>
            <person name="Lutzoni F."/>
            <person name="Magnuson J."/>
            <person name="Mondo S."/>
            <person name="Nolan M."/>
            <person name="Ohm R."/>
            <person name="Pangilinan J."/>
            <person name="Park H.-J."/>
            <person name="Ramirez L."/>
            <person name="Alfaro M."/>
            <person name="Sun H."/>
            <person name="Tritt A."/>
            <person name="Yoshinaga Y."/>
            <person name="Zwiers L.-H."/>
            <person name="Turgeon B."/>
            <person name="Goodwin S."/>
            <person name="Spatafora J."/>
            <person name="Crous P."/>
            <person name="Grigoriev I."/>
        </authorList>
    </citation>
    <scope>NUCLEOTIDE SEQUENCE</scope>
    <source>
        <strain evidence="2">CBS 107.79</strain>
    </source>
</reference>
<feature type="transmembrane region" description="Helical" evidence="1">
    <location>
        <begin position="38"/>
        <end position="58"/>
    </location>
</feature>
<gene>
    <name evidence="2" type="ORF">BU23DRAFT_75619</name>
</gene>
<dbReference type="EMBL" id="ML976670">
    <property type="protein sequence ID" value="KAF1975504.1"/>
    <property type="molecule type" value="Genomic_DNA"/>
</dbReference>
<sequence>MVQGLGNDRATIGDDIYVRIWKRFMLPVRASDLSCGTIHKFCIVICLHCVATCLIFSFHPVVFKVPNRGTGLHICRGNLTGKFRLFIGCLRRAFRFVGAENLTLNPSLTFEPSRHSYILM</sequence>
<keyword evidence="1" id="KW-0472">Membrane</keyword>
<accession>A0A6A5VEA9</accession>
<organism evidence="2 3">
    <name type="scientific">Bimuria novae-zelandiae CBS 107.79</name>
    <dbReference type="NCBI Taxonomy" id="1447943"/>
    <lineage>
        <taxon>Eukaryota</taxon>
        <taxon>Fungi</taxon>
        <taxon>Dikarya</taxon>
        <taxon>Ascomycota</taxon>
        <taxon>Pezizomycotina</taxon>
        <taxon>Dothideomycetes</taxon>
        <taxon>Pleosporomycetidae</taxon>
        <taxon>Pleosporales</taxon>
        <taxon>Massarineae</taxon>
        <taxon>Didymosphaeriaceae</taxon>
        <taxon>Bimuria</taxon>
    </lineage>
</organism>
<keyword evidence="1" id="KW-0812">Transmembrane</keyword>
<protein>
    <submittedName>
        <fullName evidence="2">Uncharacterized protein</fullName>
    </submittedName>
</protein>